<reference evidence="3" key="1">
    <citation type="submission" date="2023-07" db="EMBL/GenBank/DDBJ databases">
        <title>30 novel species of actinomycetes from the DSMZ collection.</title>
        <authorList>
            <person name="Nouioui I."/>
        </authorList>
    </citation>
    <scope>NUCLEOTIDE SEQUENCE [LARGE SCALE GENOMIC DNA]</scope>
    <source>
        <strain evidence="3">DSM 44917</strain>
    </source>
</reference>
<gene>
    <name evidence="2" type="ORF">RM780_05575</name>
</gene>
<keyword evidence="1" id="KW-0812">Transmembrane</keyword>
<organism evidence="2 3">
    <name type="scientific">Streptomyces boetiae</name>
    <dbReference type="NCBI Taxonomy" id="3075541"/>
    <lineage>
        <taxon>Bacteria</taxon>
        <taxon>Bacillati</taxon>
        <taxon>Actinomycetota</taxon>
        <taxon>Actinomycetes</taxon>
        <taxon>Kitasatosporales</taxon>
        <taxon>Streptomycetaceae</taxon>
        <taxon>Streptomyces</taxon>
    </lineage>
</organism>
<proteinExistence type="predicted"/>
<sequence>MANENSPRSLRRSAAATAVTTTVGAALLTLLSAPAAQALQRDDGDDPGTGLSVAETLGLFVVAPLLLFAVIAGLVMLSDRRR</sequence>
<protein>
    <recommendedName>
        <fullName evidence="4">Secreted protein</fullName>
    </recommendedName>
</protein>
<keyword evidence="1" id="KW-0472">Membrane</keyword>
<dbReference type="RefSeq" id="WP_311629380.1">
    <property type="nucleotide sequence ID" value="NZ_JAVREN010000005.1"/>
</dbReference>
<name>A0ABU2L4T7_9ACTN</name>
<keyword evidence="3" id="KW-1185">Reference proteome</keyword>
<evidence type="ECO:0000313" key="3">
    <source>
        <dbReference type="Proteomes" id="UP001183388"/>
    </source>
</evidence>
<feature type="transmembrane region" description="Helical" evidence="1">
    <location>
        <begin position="57"/>
        <end position="77"/>
    </location>
</feature>
<evidence type="ECO:0008006" key="4">
    <source>
        <dbReference type="Google" id="ProtNLM"/>
    </source>
</evidence>
<keyword evidence="1" id="KW-1133">Transmembrane helix</keyword>
<dbReference type="Proteomes" id="UP001183388">
    <property type="component" value="Unassembled WGS sequence"/>
</dbReference>
<dbReference type="InterPro" id="IPR006311">
    <property type="entry name" value="TAT_signal"/>
</dbReference>
<accession>A0ABU2L4T7</accession>
<evidence type="ECO:0000313" key="2">
    <source>
        <dbReference type="EMBL" id="MDT0306431.1"/>
    </source>
</evidence>
<evidence type="ECO:0000256" key="1">
    <source>
        <dbReference type="SAM" id="Phobius"/>
    </source>
</evidence>
<dbReference type="PROSITE" id="PS51318">
    <property type="entry name" value="TAT"/>
    <property type="match status" value="1"/>
</dbReference>
<dbReference type="EMBL" id="JAVREN010000005">
    <property type="protein sequence ID" value="MDT0306431.1"/>
    <property type="molecule type" value="Genomic_DNA"/>
</dbReference>
<comment type="caution">
    <text evidence="2">The sequence shown here is derived from an EMBL/GenBank/DDBJ whole genome shotgun (WGS) entry which is preliminary data.</text>
</comment>